<sequence>METYRAHAAAPATATQRHDDPATESSLELVEVWGDTVDLRHLAWSVVLGTGISIGAFFAGQRLLSAFVPDAAIARAYAMLVGLAGCLVAGMVCAFLFKPKREVVEHAVNPAERMRVLDQLAAESGGLGTVADLSPAARAEMDELGLLDLFAAYEREHAHERHIDEANRPADLAMSKGAH</sequence>
<feature type="region of interest" description="Disordered" evidence="1">
    <location>
        <begin position="1"/>
        <end position="22"/>
    </location>
</feature>
<dbReference type="AlphaFoldDB" id="A0A1H1JDE5"/>
<evidence type="ECO:0000313" key="3">
    <source>
        <dbReference type="EMBL" id="SDR47951.1"/>
    </source>
</evidence>
<evidence type="ECO:0000256" key="2">
    <source>
        <dbReference type="SAM" id="Phobius"/>
    </source>
</evidence>
<keyword evidence="2" id="KW-1133">Transmembrane helix</keyword>
<keyword evidence="4" id="KW-1185">Reference proteome</keyword>
<evidence type="ECO:0000256" key="1">
    <source>
        <dbReference type="SAM" id="MobiDB-lite"/>
    </source>
</evidence>
<feature type="compositionally biased region" description="Low complexity" evidence="1">
    <location>
        <begin position="1"/>
        <end position="15"/>
    </location>
</feature>
<keyword evidence="2" id="KW-0472">Membrane</keyword>
<gene>
    <name evidence="3" type="ORF">SAMN05443245_6115</name>
</gene>
<organism evidence="3 4">
    <name type="scientific">Paraburkholderia fungorum</name>
    <dbReference type="NCBI Taxonomy" id="134537"/>
    <lineage>
        <taxon>Bacteria</taxon>
        <taxon>Pseudomonadati</taxon>
        <taxon>Pseudomonadota</taxon>
        <taxon>Betaproteobacteria</taxon>
        <taxon>Burkholderiales</taxon>
        <taxon>Burkholderiaceae</taxon>
        <taxon>Paraburkholderia</taxon>
    </lineage>
</organism>
<name>A0A1H1JDE5_9BURK</name>
<keyword evidence="2" id="KW-0812">Transmembrane</keyword>
<dbReference type="Proteomes" id="UP000183487">
    <property type="component" value="Unassembled WGS sequence"/>
</dbReference>
<feature type="transmembrane region" description="Helical" evidence="2">
    <location>
        <begin position="76"/>
        <end position="97"/>
    </location>
</feature>
<dbReference type="EMBL" id="FNKP01000003">
    <property type="protein sequence ID" value="SDR47951.1"/>
    <property type="molecule type" value="Genomic_DNA"/>
</dbReference>
<reference evidence="4" key="1">
    <citation type="submission" date="2016-10" db="EMBL/GenBank/DDBJ databases">
        <authorList>
            <person name="Varghese N."/>
        </authorList>
    </citation>
    <scope>NUCLEOTIDE SEQUENCE [LARGE SCALE GENOMIC DNA]</scope>
    <source>
        <strain evidence="4">GAS106B</strain>
    </source>
</reference>
<dbReference type="RefSeq" id="WP_253189832.1">
    <property type="nucleotide sequence ID" value="NZ_FNKP01000003.1"/>
</dbReference>
<proteinExistence type="predicted"/>
<protein>
    <submittedName>
        <fullName evidence="3">Uncharacterized protein</fullName>
    </submittedName>
</protein>
<evidence type="ECO:0000313" key="4">
    <source>
        <dbReference type="Proteomes" id="UP000183487"/>
    </source>
</evidence>
<accession>A0A1H1JDE5</accession>
<feature type="transmembrane region" description="Helical" evidence="2">
    <location>
        <begin position="42"/>
        <end position="64"/>
    </location>
</feature>